<dbReference type="GO" id="GO:0009279">
    <property type="term" value="C:cell outer membrane"/>
    <property type="evidence" value="ECO:0007669"/>
    <property type="project" value="UniProtKB-SubCell"/>
</dbReference>
<dbReference type="InterPro" id="IPR050330">
    <property type="entry name" value="Bact_OuterMem_StrucFunc"/>
</dbReference>
<dbReference type="PROSITE" id="PS51257">
    <property type="entry name" value="PROKAR_LIPOPROTEIN"/>
    <property type="match status" value="1"/>
</dbReference>
<keyword evidence="2 5" id="KW-0472">Membrane</keyword>
<protein>
    <submittedName>
        <fullName evidence="8">OmpA family protein</fullName>
    </submittedName>
</protein>
<dbReference type="Pfam" id="PF07676">
    <property type="entry name" value="PD40"/>
    <property type="match status" value="1"/>
</dbReference>
<dbReference type="CDD" id="cd07185">
    <property type="entry name" value="OmpA_C-like"/>
    <property type="match status" value="1"/>
</dbReference>
<keyword evidence="6" id="KW-0732">Signal</keyword>
<proteinExistence type="predicted"/>
<gene>
    <name evidence="8" type="ORF">IAC54_05695</name>
</gene>
<reference evidence="8" key="1">
    <citation type="submission" date="2020-10" db="EMBL/GenBank/DDBJ databases">
        <authorList>
            <person name="Gilroy R."/>
        </authorList>
    </citation>
    <scope>NUCLEOTIDE SEQUENCE</scope>
    <source>
        <strain evidence="8">G3-4614</strain>
    </source>
</reference>
<dbReference type="Gene3D" id="2.60.40.1120">
    <property type="entry name" value="Carboxypeptidase-like, regulatory domain"/>
    <property type="match status" value="1"/>
</dbReference>
<evidence type="ECO:0000256" key="2">
    <source>
        <dbReference type="ARBA" id="ARBA00023136"/>
    </source>
</evidence>
<dbReference type="PROSITE" id="PS51123">
    <property type="entry name" value="OMPA_2"/>
    <property type="match status" value="1"/>
</dbReference>
<dbReference type="PROSITE" id="PS50005">
    <property type="entry name" value="TPR"/>
    <property type="match status" value="1"/>
</dbReference>
<dbReference type="SUPFAM" id="SSF103088">
    <property type="entry name" value="OmpA-like"/>
    <property type="match status" value="1"/>
</dbReference>
<dbReference type="InterPro" id="IPR036737">
    <property type="entry name" value="OmpA-like_sf"/>
</dbReference>
<evidence type="ECO:0000313" key="9">
    <source>
        <dbReference type="Proteomes" id="UP000823636"/>
    </source>
</evidence>
<feature type="chain" id="PRO_5038520812" evidence="6">
    <location>
        <begin position="20"/>
        <end position="656"/>
    </location>
</feature>
<name>A0A9D9E576_9BACT</name>
<dbReference type="SUPFAM" id="SSF49464">
    <property type="entry name" value="Carboxypeptidase regulatory domain-like"/>
    <property type="match status" value="1"/>
</dbReference>
<dbReference type="InterPro" id="IPR011990">
    <property type="entry name" value="TPR-like_helical_dom_sf"/>
</dbReference>
<evidence type="ECO:0000313" key="8">
    <source>
        <dbReference type="EMBL" id="MBO8438376.1"/>
    </source>
</evidence>
<comment type="caution">
    <text evidence="8">The sequence shown here is derived from an EMBL/GenBank/DDBJ whole genome shotgun (WGS) entry which is preliminary data.</text>
</comment>
<dbReference type="Proteomes" id="UP000823636">
    <property type="component" value="Unassembled WGS sequence"/>
</dbReference>
<dbReference type="Gene3D" id="1.25.40.10">
    <property type="entry name" value="Tetratricopeptide repeat domain"/>
    <property type="match status" value="1"/>
</dbReference>
<reference evidence="8" key="2">
    <citation type="journal article" date="2021" name="PeerJ">
        <title>Extensive microbial diversity within the chicken gut microbiome revealed by metagenomics and culture.</title>
        <authorList>
            <person name="Gilroy R."/>
            <person name="Ravi A."/>
            <person name="Getino M."/>
            <person name="Pursley I."/>
            <person name="Horton D.L."/>
            <person name="Alikhan N.F."/>
            <person name="Baker D."/>
            <person name="Gharbi K."/>
            <person name="Hall N."/>
            <person name="Watson M."/>
            <person name="Adriaenssens E.M."/>
            <person name="Foster-Nyarko E."/>
            <person name="Jarju S."/>
            <person name="Secka A."/>
            <person name="Antonio M."/>
            <person name="Oren A."/>
            <person name="Chaudhuri R.R."/>
            <person name="La Ragione R."/>
            <person name="Hildebrand F."/>
            <person name="Pallen M.J."/>
        </authorList>
    </citation>
    <scope>NUCLEOTIDE SEQUENCE</scope>
    <source>
        <strain evidence="8">G3-4614</strain>
    </source>
</reference>
<dbReference type="Gene3D" id="3.30.1330.60">
    <property type="entry name" value="OmpA-like domain"/>
    <property type="match status" value="1"/>
</dbReference>
<comment type="subcellular location">
    <subcellularLocation>
        <location evidence="1">Cell outer membrane</location>
    </subcellularLocation>
</comment>
<keyword evidence="4" id="KW-0802">TPR repeat</keyword>
<dbReference type="Pfam" id="PF00691">
    <property type="entry name" value="OmpA"/>
    <property type="match status" value="1"/>
</dbReference>
<dbReference type="PRINTS" id="PR01021">
    <property type="entry name" value="OMPADOMAIN"/>
</dbReference>
<accession>A0A9D9E576</accession>
<dbReference type="PANTHER" id="PTHR30329">
    <property type="entry name" value="STATOR ELEMENT OF FLAGELLAR MOTOR COMPLEX"/>
    <property type="match status" value="1"/>
</dbReference>
<evidence type="ECO:0000256" key="3">
    <source>
        <dbReference type="ARBA" id="ARBA00023237"/>
    </source>
</evidence>
<dbReference type="SUPFAM" id="SSF48452">
    <property type="entry name" value="TPR-like"/>
    <property type="match status" value="1"/>
</dbReference>
<dbReference type="PANTHER" id="PTHR30329:SF21">
    <property type="entry name" value="LIPOPROTEIN YIAD-RELATED"/>
    <property type="match status" value="1"/>
</dbReference>
<evidence type="ECO:0000256" key="4">
    <source>
        <dbReference type="PROSITE-ProRule" id="PRU00339"/>
    </source>
</evidence>
<evidence type="ECO:0000256" key="6">
    <source>
        <dbReference type="SAM" id="SignalP"/>
    </source>
</evidence>
<dbReference type="InterPro" id="IPR019734">
    <property type="entry name" value="TPR_rpt"/>
</dbReference>
<sequence length="656" mass="73373">MQIKKITYLIMTAAVSLLAACHPAKLSTADAQFKRGEYFAAAQTYRKVYNKTSSVKERPLRGRIAYSMATCYRYLNAAARSSAAYQNAIRYGYPDSTSYFYLATQLHKQGKYADALKNYRQYLSIVPGHELSQIGIEGCELGLEQKEHPTRFVVKRANLFNSRRSECCPMFLPDDYTTIYFTSTNDKATGKDKSQITGLKNNDIFSSSQNENGVWQKPVPVEGELNTEADEGIITFSSDGQTMYYSFAPVDKNADSSVSIYASERSDATWHKGEKVEIGIDSMSVFAHPAVKPGTEWLYFVSDMPGGYGGKDIWRVSLDDLTEIENLGPQINTPGDELFPYVRANGDLYFSSDGHPGMGGQDIFLAYQDEMQNWHVKNMGAPINSAADDFGIVFVNDNSGYLSSNRNDARGYDHIYTFELPRIEVWIEGYVVDRDDEVISGAVLRVVGRDGTNLKEFSNNDGYFSFPLNLGTDYVMMAGCPGYLNVGAELTTHSEERNETYWVDFVLSSIAKPVPVDDIFFDFDKATLRPESEAALTSLVKILNDNPNISIELGAHTDMKGSDEYNERLSQRRAEAVVEYLIANGISPQRLTAKGYGKTRPVKITKSLAKQYPQFPVDTLLDEAYILTLPEADQEIANQINRRTEFRVTAIDAGLF</sequence>
<evidence type="ECO:0000256" key="5">
    <source>
        <dbReference type="PROSITE-ProRule" id="PRU00473"/>
    </source>
</evidence>
<dbReference type="SUPFAM" id="SSF82171">
    <property type="entry name" value="DPP6 N-terminal domain-like"/>
    <property type="match status" value="1"/>
</dbReference>
<feature type="signal peptide" evidence="6">
    <location>
        <begin position="1"/>
        <end position="19"/>
    </location>
</feature>
<organism evidence="8 9">
    <name type="scientific">Candidatus Caccoplasma merdipullorum</name>
    <dbReference type="NCBI Taxonomy" id="2840718"/>
    <lineage>
        <taxon>Bacteria</taxon>
        <taxon>Pseudomonadati</taxon>
        <taxon>Bacteroidota</taxon>
        <taxon>Bacteroidia</taxon>
        <taxon>Bacteroidales</taxon>
        <taxon>Bacteroidaceae</taxon>
        <taxon>Bacteroidaceae incertae sedis</taxon>
        <taxon>Candidatus Caccoplasma</taxon>
    </lineage>
</organism>
<dbReference type="InterPro" id="IPR011659">
    <property type="entry name" value="WD40"/>
</dbReference>
<dbReference type="AlphaFoldDB" id="A0A9D9E576"/>
<keyword evidence="3" id="KW-0998">Cell outer membrane</keyword>
<dbReference type="InterPro" id="IPR006664">
    <property type="entry name" value="OMP_bac"/>
</dbReference>
<dbReference type="InterPro" id="IPR008969">
    <property type="entry name" value="CarboxyPept-like_regulatory"/>
</dbReference>
<dbReference type="InterPro" id="IPR006665">
    <property type="entry name" value="OmpA-like"/>
</dbReference>
<feature type="domain" description="OmpA-like" evidence="7">
    <location>
        <begin position="508"/>
        <end position="652"/>
    </location>
</feature>
<evidence type="ECO:0000256" key="1">
    <source>
        <dbReference type="ARBA" id="ARBA00004442"/>
    </source>
</evidence>
<dbReference type="EMBL" id="JADIMW010000063">
    <property type="protein sequence ID" value="MBO8438376.1"/>
    <property type="molecule type" value="Genomic_DNA"/>
</dbReference>
<evidence type="ECO:0000259" key="7">
    <source>
        <dbReference type="PROSITE" id="PS51123"/>
    </source>
</evidence>
<feature type="repeat" description="TPR" evidence="4">
    <location>
        <begin position="96"/>
        <end position="129"/>
    </location>
</feature>